<feature type="compositionally biased region" description="Polar residues" evidence="1">
    <location>
        <begin position="617"/>
        <end position="635"/>
    </location>
</feature>
<keyword evidence="3" id="KW-1185">Reference proteome</keyword>
<sequence length="1119" mass="123441">MAGYRQTSPAHATPPAPTVSAPSQRSLPNGPCNYRDLAHGGTCGCDQFWDKCSAEVHSGSEEKRERNEQSTWCVCGHHACFHLKGARPAPERLLPLGVGAQSHTHAHAHAHVKCDGRCRSQSGSQCIVHRVAKTIEQEHPQSGGHIGASRRLKPSYALSSQRHLRQNDSQSNRPRLVEQNHDQPSLSAASSMPRVPSVCFLSHDRRTGVEAQTRIVGAESDQLRAGMTGLGLSLMTFGDTGNANDRPQSVGSTVPDDMNRLPTGSFSEPELPSTRANSIPEENAQGDSIARNVLDQILEYNRNPQLDISADTIPNTYNPEEFILSATEVATPSLAGTPDLGQADQAVHETKKLVETLARLTSNSEAGGCHEAATSTSEQPRLMVPSPALGTSQEQLQRVLRSASPQALQKLVSYLNPLHNLLNSIPHVANTMRDLSNRLDHMENNSFNYIQPEDVHQQFELYDGRLLELEHRMDDHDRVHQAIDADQSSNSQRRRRFAAVTDSFGSHHSLQSTTSSALIVAAIDRKEFEVEFEGIKDRLDVLEAAAVPTSMNPWQVEVILLPWGRELRGIWFNIDEPMHDPTKGVTQDSEDWTQRAKSVQQTGQSTLILGPPGLEKTNGSSVHSKGSFPQSDAESGWSSQAISDWAAGDLDELLSPKACGSNNLVYKRLQSRGFVRDVTLKGSSSREIQSTLSTAFVDIMNYYNEDDEHSTLDAYPGLRAPFIPLRKVIKESRLRFVTKAELASSALWDAHFLASGIMMKVSGGKRRLYVTHREAYLQPSEDNVHEWTWPQIRQLPRYQSDPNSQMEGNDDHCQPKVPEADAKEACWAFFEAYDPPASSNSSFNSHHSVQIVMRPADRQWRRSITPSSILRNKQLHPISPLSENHPRRLSHTRNRTMSSSLIEQATQGSSKRRLNSSPVKPSSAPHVASRVPSVPIIRPKRRRVANSSSPKPQVEPPQDAQVTIWNNTPRRSREPPSPFFSSQPQLARTSSDVTNRSERSAAIIGKGTPFAYATPHSGPMNGRERAFSGSGNEPGDTEVDDDGEFEDDGEKSWRGVNDTNGEDSDAQVDAEEDEQESTSSADDSGFGSEDEDDDDDLGPAFDDEDGDEIFDTLLGVLED</sequence>
<dbReference type="EMBL" id="ML977561">
    <property type="protein sequence ID" value="KAF2005916.1"/>
    <property type="molecule type" value="Genomic_DNA"/>
</dbReference>
<feature type="compositionally biased region" description="Acidic residues" evidence="1">
    <location>
        <begin position="1088"/>
        <end position="1110"/>
    </location>
</feature>
<dbReference type="OrthoDB" id="5427134at2759"/>
<proteinExistence type="predicted"/>
<dbReference type="Proteomes" id="UP000799779">
    <property type="component" value="Unassembled WGS sequence"/>
</dbReference>
<organism evidence="2 3">
    <name type="scientific">Amniculicola lignicola CBS 123094</name>
    <dbReference type="NCBI Taxonomy" id="1392246"/>
    <lineage>
        <taxon>Eukaryota</taxon>
        <taxon>Fungi</taxon>
        <taxon>Dikarya</taxon>
        <taxon>Ascomycota</taxon>
        <taxon>Pezizomycotina</taxon>
        <taxon>Dothideomycetes</taxon>
        <taxon>Pleosporomycetidae</taxon>
        <taxon>Pleosporales</taxon>
        <taxon>Amniculicolaceae</taxon>
        <taxon>Amniculicola</taxon>
    </lineage>
</organism>
<dbReference type="AlphaFoldDB" id="A0A6A5X2N0"/>
<name>A0A6A5X2N0_9PLEO</name>
<evidence type="ECO:0000256" key="1">
    <source>
        <dbReference type="SAM" id="MobiDB-lite"/>
    </source>
</evidence>
<protein>
    <submittedName>
        <fullName evidence="2">Uncharacterized protein</fullName>
    </submittedName>
</protein>
<feature type="region of interest" description="Disordered" evidence="1">
    <location>
        <begin position="239"/>
        <end position="287"/>
    </location>
</feature>
<evidence type="ECO:0000313" key="3">
    <source>
        <dbReference type="Proteomes" id="UP000799779"/>
    </source>
</evidence>
<feature type="compositionally biased region" description="Polar residues" evidence="1">
    <location>
        <begin position="895"/>
        <end position="920"/>
    </location>
</feature>
<gene>
    <name evidence="2" type="ORF">P154DRAFT_518161</name>
</gene>
<evidence type="ECO:0000313" key="2">
    <source>
        <dbReference type="EMBL" id="KAF2005916.1"/>
    </source>
</evidence>
<accession>A0A6A5X2N0</accession>
<feature type="compositionally biased region" description="Low complexity" evidence="1">
    <location>
        <begin position="1077"/>
        <end position="1087"/>
    </location>
</feature>
<feature type="region of interest" description="Disordered" evidence="1">
    <location>
        <begin position="157"/>
        <end position="193"/>
    </location>
</feature>
<feature type="compositionally biased region" description="Polar residues" evidence="1">
    <location>
        <begin position="239"/>
        <end position="252"/>
    </location>
</feature>
<feature type="region of interest" description="Disordered" evidence="1">
    <location>
        <begin position="1"/>
        <end position="27"/>
    </location>
</feature>
<feature type="region of interest" description="Disordered" evidence="1">
    <location>
        <begin position="865"/>
        <end position="1119"/>
    </location>
</feature>
<feature type="compositionally biased region" description="Acidic residues" evidence="1">
    <location>
        <begin position="1035"/>
        <end position="1049"/>
    </location>
</feature>
<feature type="compositionally biased region" description="Polar residues" evidence="1">
    <location>
        <begin position="157"/>
        <end position="173"/>
    </location>
</feature>
<feature type="compositionally biased region" description="Acidic residues" evidence="1">
    <location>
        <begin position="1060"/>
        <end position="1076"/>
    </location>
</feature>
<feature type="region of interest" description="Disordered" evidence="1">
    <location>
        <begin position="600"/>
        <end position="635"/>
    </location>
</feature>
<reference evidence="2" key="1">
    <citation type="journal article" date="2020" name="Stud. Mycol.">
        <title>101 Dothideomycetes genomes: a test case for predicting lifestyles and emergence of pathogens.</title>
        <authorList>
            <person name="Haridas S."/>
            <person name="Albert R."/>
            <person name="Binder M."/>
            <person name="Bloem J."/>
            <person name="Labutti K."/>
            <person name="Salamov A."/>
            <person name="Andreopoulos B."/>
            <person name="Baker S."/>
            <person name="Barry K."/>
            <person name="Bills G."/>
            <person name="Bluhm B."/>
            <person name="Cannon C."/>
            <person name="Castanera R."/>
            <person name="Culley D."/>
            <person name="Daum C."/>
            <person name="Ezra D."/>
            <person name="Gonzalez J."/>
            <person name="Henrissat B."/>
            <person name="Kuo A."/>
            <person name="Liang C."/>
            <person name="Lipzen A."/>
            <person name="Lutzoni F."/>
            <person name="Magnuson J."/>
            <person name="Mondo S."/>
            <person name="Nolan M."/>
            <person name="Ohm R."/>
            <person name="Pangilinan J."/>
            <person name="Park H.-J."/>
            <person name="Ramirez L."/>
            <person name="Alfaro M."/>
            <person name="Sun H."/>
            <person name="Tritt A."/>
            <person name="Yoshinaga Y."/>
            <person name="Zwiers L.-H."/>
            <person name="Turgeon B."/>
            <person name="Goodwin S."/>
            <person name="Spatafora J."/>
            <person name="Crous P."/>
            <person name="Grigoriev I."/>
        </authorList>
    </citation>
    <scope>NUCLEOTIDE SEQUENCE</scope>
    <source>
        <strain evidence="2">CBS 123094</strain>
    </source>
</reference>